<feature type="compositionally biased region" description="Low complexity" evidence="1">
    <location>
        <begin position="250"/>
        <end position="268"/>
    </location>
</feature>
<feature type="transmembrane region" description="Helical" evidence="2">
    <location>
        <begin position="278"/>
        <end position="298"/>
    </location>
</feature>
<dbReference type="PANTHER" id="PTHR42736:SF1">
    <property type="entry name" value="PROTEIN-GLUTAMINE GAMMA-GLUTAMYLTRANSFERASE"/>
    <property type="match status" value="1"/>
</dbReference>
<proteinExistence type="predicted"/>
<feature type="transmembrane region" description="Helical" evidence="2">
    <location>
        <begin position="105"/>
        <end position="124"/>
    </location>
</feature>
<dbReference type="InterPro" id="IPR052901">
    <property type="entry name" value="Bact_TGase-like"/>
</dbReference>
<evidence type="ECO:0000256" key="1">
    <source>
        <dbReference type="SAM" id="MobiDB-lite"/>
    </source>
</evidence>
<sequence>MARGGGQVSGRAARTSQAAAASGTAATSGTAARTSQAAAASGTAAARGTARRVVIPLWSLAVLLTSLSPLAAGYASPMSFAVLAACVVLPFGIVALGTACRVPRWAVATVTIMLGALVALVFAARVDGDAAMLPAWRASPAFEALGPLIDAVPRLLTAPRPAPPDPSLLVPAGLLVWIVATAVAAAATVARRAGVAPLLGVVTLHVAGALLTAGRGDAMGVSALATAVVLLLGWVVLPDRAGAPREDRGSSSSSSAAPATAAASVPTAATRARPRPGVLLPGIVALVVATFALTASVVPGTDPFEPRTLVAPPRLPAGAANPVPEMAVWSQRGDDVVFTVTAVEGVLPERLALATLPDFDGAAWRVDAELRAMGVVAEPDTPPAVATRTATYELTPGDLAGPWVPSAGRATEATGASVLVDLDTGTLVAPGGWTEQLIVTTTLDAPAAAAIGRASVPEAAGFERYLELPRAPGWFGDASAIATTDVSSRWEQVLRIADAVRYDTVRLDASGQERTLDDGARSGSSYARLTQFLTAAPEDGGQVGTSEQFATSFAVLARTLGIPSRVVAGFEVPGAGEATTVQVTGADARVWAEVYLSRVGWVAVDPGPESSVSTELPPPEAEDGTGDDPGPQPEEEQTEPTTTAQDDLLPPGGGGAVVWGLAGGAAALAAAGVVGLGLARVGRRSRWRGAGARGAWARVEDSMRLAGLPVPAGATAPELVAALPVEAAEAGRAVADAAEASAFGPAGGGVDSDGSALDAWGRAGDVERELRAGASPARRLLWNLSPRVWRR</sequence>
<feature type="transmembrane region" description="Helical" evidence="2">
    <location>
        <begin position="194"/>
        <end position="213"/>
    </location>
</feature>
<dbReference type="SUPFAM" id="SSF54001">
    <property type="entry name" value="Cysteine proteinases"/>
    <property type="match status" value="1"/>
</dbReference>
<keyword evidence="5" id="KW-1185">Reference proteome</keyword>
<dbReference type="Gene3D" id="3.10.620.30">
    <property type="match status" value="1"/>
</dbReference>
<feature type="domain" description="Transglutaminase-like" evidence="3">
    <location>
        <begin position="538"/>
        <end position="608"/>
    </location>
</feature>
<organism evidence="4 5">
    <name type="scientific">Salana multivorans</name>
    <dbReference type="NCBI Taxonomy" id="120377"/>
    <lineage>
        <taxon>Bacteria</taxon>
        <taxon>Bacillati</taxon>
        <taxon>Actinomycetota</taxon>
        <taxon>Actinomycetes</taxon>
        <taxon>Micrococcales</taxon>
        <taxon>Beutenbergiaceae</taxon>
        <taxon>Salana</taxon>
    </lineage>
</organism>
<name>A0A3N2D8U6_9MICO</name>
<dbReference type="PANTHER" id="PTHR42736">
    <property type="entry name" value="PROTEIN-GLUTAMINE GAMMA-GLUTAMYLTRANSFERASE"/>
    <property type="match status" value="1"/>
</dbReference>
<protein>
    <submittedName>
        <fullName evidence="4">Transglutaminase superfamily protein</fullName>
    </submittedName>
</protein>
<keyword evidence="2" id="KW-0472">Membrane</keyword>
<feature type="transmembrane region" description="Helical" evidence="2">
    <location>
        <begin position="219"/>
        <end position="237"/>
    </location>
</feature>
<comment type="caution">
    <text evidence="4">The sequence shown here is derived from an EMBL/GenBank/DDBJ whole genome shotgun (WGS) entry which is preliminary data.</text>
</comment>
<dbReference type="EMBL" id="RKHQ01000001">
    <property type="protein sequence ID" value="ROR96207.1"/>
    <property type="molecule type" value="Genomic_DNA"/>
</dbReference>
<evidence type="ECO:0000256" key="2">
    <source>
        <dbReference type="SAM" id="Phobius"/>
    </source>
</evidence>
<evidence type="ECO:0000259" key="3">
    <source>
        <dbReference type="SMART" id="SM00460"/>
    </source>
</evidence>
<feature type="transmembrane region" description="Helical" evidence="2">
    <location>
        <begin position="656"/>
        <end position="679"/>
    </location>
</feature>
<dbReference type="AlphaFoldDB" id="A0A3N2D8U6"/>
<feature type="region of interest" description="Disordered" evidence="1">
    <location>
        <begin position="243"/>
        <end position="268"/>
    </location>
</feature>
<dbReference type="SMART" id="SM00460">
    <property type="entry name" value="TGc"/>
    <property type="match status" value="1"/>
</dbReference>
<feature type="transmembrane region" description="Helical" evidence="2">
    <location>
        <begin position="78"/>
        <end position="98"/>
    </location>
</feature>
<feature type="transmembrane region" description="Helical" evidence="2">
    <location>
        <begin position="53"/>
        <end position="72"/>
    </location>
</feature>
<reference evidence="4 5" key="1">
    <citation type="submission" date="2018-11" db="EMBL/GenBank/DDBJ databases">
        <title>Sequencing the genomes of 1000 actinobacteria strains.</title>
        <authorList>
            <person name="Klenk H.-P."/>
        </authorList>
    </citation>
    <scope>NUCLEOTIDE SEQUENCE [LARGE SCALE GENOMIC DNA]</scope>
    <source>
        <strain evidence="4 5">DSM 13521</strain>
    </source>
</reference>
<dbReference type="Proteomes" id="UP000275356">
    <property type="component" value="Unassembled WGS sequence"/>
</dbReference>
<dbReference type="InterPro" id="IPR038765">
    <property type="entry name" value="Papain-like_cys_pep_sf"/>
</dbReference>
<dbReference type="Pfam" id="PF01841">
    <property type="entry name" value="Transglut_core"/>
    <property type="match status" value="1"/>
</dbReference>
<keyword evidence="2" id="KW-1133">Transmembrane helix</keyword>
<dbReference type="InterPro" id="IPR002931">
    <property type="entry name" value="Transglutaminase-like"/>
</dbReference>
<feature type="region of interest" description="Disordered" evidence="1">
    <location>
        <begin position="606"/>
        <end position="652"/>
    </location>
</feature>
<gene>
    <name evidence="4" type="ORF">EDD28_0786</name>
</gene>
<evidence type="ECO:0000313" key="4">
    <source>
        <dbReference type="EMBL" id="ROR96207.1"/>
    </source>
</evidence>
<keyword evidence="2" id="KW-0812">Transmembrane</keyword>
<feature type="transmembrane region" description="Helical" evidence="2">
    <location>
        <begin position="168"/>
        <end position="187"/>
    </location>
</feature>
<dbReference type="RefSeq" id="WP_123738421.1">
    <property type="nucleotide sequence ID" value="NZ_RKHQ01000001.1"/>
</dbReference>
<evidence type="ECO:0000313" key="5">
    <source>
        <dbReference type="Proteomes" id="UP000275356"/>
    </source>
</evidence>
<dbReference type="OrthoDB" id="9804023at2"/>
<accession>A0A3N2D8U6</accession>